<dbReference type="Proteomes" id="UP000184245">
    <property type="component" value="Unassembled WGS sequence"/>
</dbReference>
<dbReference type="CDD" id="cd06579">
    <property type="entry name" value="TM_PBP1_transp_AraH_like"/>
    <property type="match status" value="1"/>
</dbReference>
<organism evidence="9 10">
    <name type="scientific">Lactonifactor longoviformis DSM 17459</name>
    <dbReference type="NCBI Taxonomy" id="1122155"/>
    <lineage>
        <taxon>Bacteria</taxon>
        <taxon>Bacillati</taxon>
        <taxon>Bacillota</taxon>
        <taxon>Clostridia</taxon>
        <taxon>Eubacteriales</taxon>
        <taxon>Clostridiaceae</taxon>
        <taxon>Lactonifactor</taxon>
    </lineage>
</organism>
<evidence type="ECO:0000256" key="1">
    <source>
        <dbReference type="ARBA" id="ARBA00004651"/>
    </source>
</evidence>
<dbReference type="EMBL" id="FQVI01000003">
    <property type="protein sequence ID" value="SHE60429.1"/>
    <property type="molecule type" value="Genomic_DNA"/>
</dbReference>
<evidence type="ECO:0000256" key="3">
    <source>
        <dbReference type="ARBA" id="ARBA00022475"/>
    </source>
</evidence>
<keyword evidence="2" id="KW-0813">Transport</keyword>
<dbReference type="AlphaFoldDB" id="A0A1M4UUS7"/>
<dbReference type="STRING" id="1122155.SAMN02745158_00991"/>
<feature type="transmembrane region" description="Helical" evidence="8">
    <location>
        <begin position="54"/>
        <end position="87"/>
    </location>
</feature>
<feature type="transmembrane region" description="Helical" evidence="8">
    <location>
        <begin position="211"/>
        <end position="230"/>
    </location>
</feature>
<keyword evidence="4" id="KW-0997">Cell inner membrane</keyword>
<evidence type="ECO:0000256" key="8">
    <source>
        <dbReference type="SAM" id="Phobius"/>
    </source>
</evidence>
<dbReference type="PANTHER" id="PTHR32196:SF21">
    <property type="entry name" value="ABC TRANSPORTER PERMEASE PROTEIN YPHD-RELATED"/>
    <property type="match status" value="1"/>
</dbReference>
<name>A0A1M4UUS7_9CLOT</name>
<dbReference type="RefSeq" id="WP_072849508.1">
    <property type="nucleotide sequence ID" value="NZ_FQVI01000003.1"/>
</dbReference>
<gene>
    <name evidence="9" type="ORF">SAMN02745158_00991</name>
</gene>
<accession>A0A1M4UUS7</accession>
<dbReference type="PANTHER" id="PTHR32196">
    <property type="entry name" value="ABC TRANSPORTER PERMEASE PROTEIN YPHD-RELATED-RELATED"/>
    <property type="match status" value="1"/>
</dbReference>
<dbReference type="Pfam" id="PF02653">
    <property type="entry name" value="BPD_transp_2"/>
    <property type="match status" value="1"/>
</dbReference>
<feature type="transmembrane region" description="Helical" evidence="8">
    <location>
        <begin position="21"/>
        <end position="42"/>
    </location>
</feature>
<proteinExistence type="predicted"/>
<dbReference type="GO" id="GO:0005886">
    <property type="term" value="C:plasma membrane"/>
    <property type="evidence" value="ECO:0007669"/>
    <property type="project" value="UniProtKB-SubCell"/>
</dbReference>
<evidence type="ECO:0000256" key="6">
    <source>
        <dbReference type="ARBA" id="ARBA00022989"/>
    </source>
</evidence>
<feature type="transmembrane region" description="Helical" evidence="8">
    <location>
        <begin position="154"/>
        <end position="183"/>
    </location>
</feature>
<evidence type="ECO:0000256" key="5">
    <source>
        <dbReference type="ARBA" id="ARBA00022692"/>
    </source>
</evidence>
<sequence>MEKKGKHKITVSEFFEKWNTVIVFCVIVIIASLLTTNFMQVQNLTNLLKQNAGIGIIAMGMLLVILTGGIDLSVGSIVGVGNVIFAFMMQTHSLGYSIGVTLLVGAACGAISGYFVAYRNLQPFVVTLSVMTVARGYAYIICKGASISIKHPDFLAFGYGTFLGIPKQTYLMILIFLLIWFVLRYTTYGRIVTAIGSNEEAVRLSGIRSRIYKFSVYVVSGLFAATAAILNSSRTGVGSPLTGDGFELDAIAITVIGGVSLNGGKGTAGRVLIGVFVIGMIGNIMNLTKVSAYTQQVVKGLIILCAVFMQTLQKKSRA</sequence>
<reference evidence="9 10" key="1">
    <citation type="submission" date="2016-11" db="EMBL/GenBank/DDBJ databases">
        <authorList>
            <person name="Jaros S."/>
            <person name="Januszkiewicz K."/>
            <person name="Wedrychowicz H."/>
        </authorList>
    </citation>
    <scope>NUCLEOTIDE SEQUENCE [LARGE SCALE GENOMIC DNA]</scope>
    <source>
        <strain evidence="9 10">DSM 17459</strain>
    </source>
</reference>
<dbReference type="InterPro" id="IPR001851">
    <property type="entry name" value="ABC_transp_permease"/>
</dbReference>
<evidence type="ECO:0000256" key="2">
    <source>
        <dbReference type="ARBA" id="ARBA00022448"/>
    </source>
</evidence>
<comment type="subcellular location">
    <subcellularLocation>
        <location evidence="1">Cell membrane</location>
        <topology evidence="1">Multi-pass membrane protein</topology>
    </subcellularLocation>
</comment>
<evidence type="ECO:0000256" key="4">
    <source>
        <dbReference type="ARBA" id="ARBA00022519"/>
    </source>
</evidence>
<protein>
    <submittedName>
        <fullName evidence="9">Ribose transport system permease protein</fullName>
    </submittedName>
</protein>
<keyword evidence="5 8" id="KW-0812">Transmembrane</keyword>
<evidence type="ECO:0000313" key="10">
    <source>
        <dbReference type="Proteomes" id="UP000184245"/>
    </source>
</evidence>
<keyword evidence="6 8" id="KW-1133">Transmembrane helix</keyword>
<keyword evidence="7 8" id="KW-0472">Membrane</keyword>
<evidence type="ECO:0000313" key="9">
    <source>
        <dbReference type="EMBL" id="SHE60429.1"/>
    </source>
</evidence>
<keyword evidence="3" id="KW-1003">Cell membrane</keyword>
<evidence type="ECO:0000256" key="7">
    <source>
        <dbReference type="ARBA" id="ARBA00023136"/>
    </source>
</evidence>
<feature type="transmembrane region" description="Helical" evidence="8">
    <location>
        <begin position="94"/>
        <end position="117"/>
    </location>
</feature>
<dbReference type="GO" id="GO:0022857">
    <property type="term" value="F:transmembrane transporter activity"/>
    <property type="evidence" value="ECO:0007669"/>
    <property type="project" value="InterPro"/>
</dbReference>
<keyword evidence="10" id="KW-1185">Reference proteome</keyword>
<feature type="transmembrane region" description="Helical" evidence="8">
    <location>
        <begin position="268"/>
        <end position="287"/>
    </location>
</feature>
<dbReference type="OrthoDB" id="9815820at2"/>
<feature type="transmembrane region" description="Helical" evidence="8">
    <location>
        <begin position="293"/>
        <end position="312"/>
    </location>
</feature>
<feature type="transmembrane region" description="Helical" evidence="8">
    <location>
        <begin position="123"/>
        <end position="142"/>
    </location>
</feature>